<dbReference type="InterPro" id="IPR007373">
    <property type="entry name" value="Thiamin_PyroPKinase_B1-bd"/>
</dbReference>
<dbReference type="Gene3D" id="3.40.50.10240">
    <property type="entry name" value="Thiamin pyrophosphokinase, catalytic domain"/>
    <property type="match status" value="1"/>
</dbReference>
<dbReference type="CDD" id="cd07995">
    <property type="entry name" value="TPK"/>
    <property type="match status" value="1"/>
</dbReference>
<dbReference type="EMBL" id="FQUG01000003">
    <property type="protein sequence ID" value="SHE59238.1"/>
    <property type="molecule type" value="Genomic_DNA"/>
</dbReference>
<keyword evidence="3 7" id="KW-0418">Kinase</keyword>
<evidence type="ECO:0000256" key="2">
    <source>
        <dbReference type="ARBA" id="ARBA00022741"/>
    </source>
</evidence>
<dbReference type="EC" id="2.7.6.2" evidence="5"/>
<dbReference type="InterPro" id="IPR036759">
    <property type="entry name" value="TPK_catalytic_sf"/>
</dbReference>
<dbReference type="GO" id="GO:0004788">
    <property type="term" value="F:thiamine diphosphokinase activity"/>
    <property type="evidence" value="ECO:0007669"/>
    <property type="project" value="UniProtKB-UniRule"/>
</dbReference>
<dbReference type="Pfam" id="PF04265">
    <property type="entry name" value="TPK_B1_binding"/>
    <property type="match status" value="1"/>
</dbReference>
<evidence type="ECO:0000256" key="1">
    <source>
        <dbReference type="ARBA" id="ARBA00022679"/>
    </source>
</evidence>
<dbReference type="GO" id="GO:0005524">
    <property type="term" value="F:ATP binding"/>
    <property type="evidence" value="ECO:0007669"/>
    <property type="project" value="UniProtKB-KW"/>
</dbReference>
<evidence type="ECO:0000256" key="3">
    <source>
        <dbReference type="ARBA" id="ARBA00022777"/>
    </source>
</evidence>
<dbReference type="GO" id="GO:0006772">
    <property type="term" value="P:thiamine metabolic process"/>
    <property type="evidence" value="ECO:0007669"/>
    <property type="project" value="UniProtKB-UniRule"/>
</dbReference>
<dbReference type="NCBIfam" id="TIGR01378">
    <property type="entry name" value="thi_PPkinase"/>
    <property type="match status" value="1"/>
</dbReference>
<proteinExistence type="predicted"/>
<dbReference type="SMART" id="SM00983">
    <property type="entry name" value="TPK_B1_binding"/>
    <property type="match status" value="1"/>
</dbReference>
<evidence type="ECO:0000313" key="8">
    <source>
        <dbReference type="Proteomes" id="UP000184404"/>
    </source>
</evidence>
<evidence type="ECO:0000313" key="7">
    <source>
        <dbReference type="EMBL" id="SHE59238.1"/>
    </source>
</evidence>
<dbReference type="STRING" id="1123243.SAMN02745190_00755"/>
<dbReference type="GO" id="GO:0009229">
    <property type="term" value="P:thiamine diphosphate biosynthetic process"/>
    <property type="evidence" value="ECO:0007669"/>
    <property type="project" value="InterPro"/>
</dbReference>
<evidence type="ECO:0000256" key="5">
    <source>
        <dbReference type="NCBIfam" id="TIGR01378"/>
    </source>
</evidence>
<reference evidence="7 8" key="1">
    <citation type="submission" date="2016-11" db="EMBL/GenBank/DDBJ databases">
        <authorList>
            <person name="Jaros S."/>
            <person name="Januszkiewicz K."/>
            <person name="Wedrychowicz H."/>
        </authorList>
    </citation>
    <scope>NUCLEOTIDE SEQUENCE [LARGE SCALE GENOMIC DNA]</scope>
    <source>
        <strain evidence="7 8">DSM 10502</strain>
    </source>
</reference>
<keyword evidence="1" id="KW-0808">Transferase</keyword>
<dbReference type="InterPro" id="IPR006282">
    <property type="entry name" value="Thi_PPkinase"/>
</dbReference>
<protein>
    <recommendedName>
        <fullName evidence="5">Thiamine diphosphokinase</fullName>
        <ecNumber evidence="5">2.7.6.2</ecNumber>
    </recommendedName>
</protein>
<feature type="domain" description="Thiamin pyrophosphokinase thiamin-binding" evidence="6">
    <location>
        <begin position="161"/>
        <end position="230"/>
    </location>
</feature>
<evidence type="ECO:0000259" key="6">
    <source>
        <dbReference type="SMART" id="SM00983"/>
    </source>
</evidence>
<name>A0A1M4URE8_9FIRM</name>
<dbReference type="SUPFAM" id="SSF63862">
    <property type="entry name" value="Thiamin pyrophosphokinase, substrate-binding domain"/>
    <property type="match status" value="1"/>
</dbReference>
<keyword evidence="2" id="KW-0547">Nucleotide-binding</keyword>
<organism evidence="7 8">
    <name type="scientific">Schwartzia succinivorans DSM 10502</name>
    <dbReference type="NCBI Taxonomy" id="1123243"/>
    <lineage>
        <taxon>Bacteria</taxon>
        <taxon>Bacillati</taxon>
        <taxon>Bacillota</taxon>
        <taxon>Negativicutes</taxon>
        <taxon>Selenomonadales</taxon>
        <taxon>Selenomonadaceae</taxon>
        <taxon>Schwartzia</taxon>
    </lineage>
</organism>
<dbReference type="Pfam" id="PF04263">
    <property type="entry name" value="TPK_catalytic"/>
    <property type="match status" value="1"/>
</dbReference>
<dbReference type="Proteomes" id="UP000184404">
    <property type="component" value="Unassembled WGS sequence"/>
</dbReference>
<keyword evidence="4" id="KW-0067">ATP-binding</keyword>
<evidence type="ECO:0000256" key="4">
    <source>
        <dbReference type="ARBA" id="ARBA00022840"/>
    </source>
</evidence>
<dbReference type="SUPFAM" id="SSF63999">
    <property type="entry name" value="Thiamin pyrophosphokinase, catalytic domain"/>
    <property type="match status" value="1"/>
</dbReference>
<dbReference type="InterPro" id="IPR053149">
    <property type="entry name" value="TPK"/>
</dbReference>
<dbReference type="InterPro" id="IPR007371">
    <property type="entry name" value="TPK_catalytic"/>
</dbReference>
<accession>A0A1M4URE8</accession>
<keyword evidence="8" id="KW-1185">Reference proteome</keyword>
<dbReference type="InterPro" id="IPR036371">
    <property type="entry name" value="TPK_B1-bd_sf"/>
</dbReference>
<sequence>MENEANKNSVSLPQIQFSLSAPEGKEFLLAAGGRPPEKTWLRRAAEHRTLWAIDRGLESFFAAGLVPEQLIGDGDSASPEAWKKALSICIPVERFPSEKDYTDTDLALKKIKADNPSAFIILTGGFGGRFDHAFTTMYSLLSSGLSGCLADEKECLILLNGSSSVEAHCLKRPKAVSLLPLSPMVRGVSFSGVRWPLDNTSISQDRTLTVSNRLADDSDGCRLSFSEGSLGLYFVWDEASL</sequence>
<dbReference type="PANTHER" id="PTHR41299:SF1">
    <property type="entry name" value="THIAMINE PYROPHOSPHOKINASE"/>
    <property type="match status" value="1"/>
</dbReference>
<dbReference type="AlphaFoldDB" id="A0A1M4URE8"/>
<dbReference type="GO" id="GO:0030975">
    <property type="term" value="F:thiamine binding"/>
    <property type="evidence" value="ECO:0007669"/>
    <property type="project" value="InterPro"/>
</dbReference>
<gene>
    <name evidence="7" type="ORF">SAMN02745190_00755</name>
</gene>
<dbReference type="PANTHER" id="PTHR41299">
    <property type="entry name" value="THIAMINE PYROPHOSPHOKINASE"/>
    <property type="match status" value="1"/>
</dbReference>
<dbReference type="GO" id="GO:0016301">
    <property type="term" value="F:kinase activity"/>
    <property type="evidence" value="ECO:0007669"/>
    <property type="project" value="UniProtKB-KW"/>
</dbReference>